<gene>
    <name evidence="7" type="ORF">MNB_SV-6-830</name>
</gene>
<feature type="transmembrane region" description="Helical" evidence="6">
    <location>
        <begin position="294"/>
        <end position="320"/>
    </location>
</feature>
<evidence type="ECO:0000256" key="5">
    <source>
        <dbReference type="ARBA" id="ARBA00023136"/>
    </source>
</evidence>
<accession>A0A1W1BNI0</accession>
<feature type="transmembrane region" description="Helical" evidence="6">
    <location>
        <begin position="31"/>
        <end position="51"/>
    </location>
</feature>
<comment type="subcellular location">
    <subcellularLocation>
        <location evidence="1">Membrane</location>
        <topology evidence="1">Multi-pass membrane protein</topology>
    </subcellularLocation>
</comment>
<dbReference type="InterPro" id="IPR002549">
    <property type="entry name" value="AI-2E-like"/>
</dbReference>
<dbReference type="PANTHER" id="PTHR21716:SF64">
    <property type="entry name" value="AI-2 TRANSPORT PROTEIN TQSA"/>
    <property type="match status" value="1"/>
</dbReference>
<evidence type="ECO:0000256" key="1">
    <source>
        <dbReference type="ARBA" id="ARBA00004141"/>
    </source>
</evidence>
<dbReference type="Pfam" id="PF01594">
    <property type="entry name" value="AI-2E_transport"/>
    <property type="match status" value="1"/>
</dbReference>
<evidence type="ECO:0000256" key="6">
    <source>
        <dbReference type="SAM" id="Phobius"/>
    </source>
</evidence>
<keyword evidence="5 6" id="KW-0472">Membrane</keyword>
<dbReference type="GO" id="GO:0016020">
    <property type="term" value="C:membrane"/>
    <property type="evidence" value="ECO:0007669"/>
    <property type="project" value="UniProtKB-SubCell"/>
</dbReference>
<proteinExistence type="inferred from homology"/>
<reference evidence="7" key="1">
    <citation type="submission" date="2016-10" db="EMBL/GenBank/DDBJ databases">
        <authorList>
            <person name="de Groot N.N."/>
        </authorList>
    </citation>
    <scope>NUCLEOTIDE SEQUENCE</scope>
</reference>
<dbReference type="PANTHER" id="PTHR21716">
    <property type="entry name" value="TRANSMEMBRANE PROTEIN"/>
    <property type="match status" value="1"/>
</dbReference>
<evidence type="ECO:0000256" key="2">
    <source>
        <dbReference type="ARBA" id="ARBA00009773"/>
    </source>
</evidence>
<sequence length="347" mass="38008">MNHAKVKVGYLLMVAASVIIILAGVKMASVIVVPFLLSIFLAIILAPLFLWLKRLGLGEMVSLTIIVISLLFIVSLLVTLVGNSVQDFNQNIPIYELKLRADLHNIFTKLDDLGVHIPQKDFMDIFQSSSVMKYIANTLKSLGSLLTSSFMIILTVVFMLMEISQFTEKLNRANSNTILKFTEVNNNIKHYMMIKALTSAVTGLLIAVALKLLGIHYAILWGLLAFALNFIPNIGSIIASIPAILMAIIQYDLTTAAMVGVVYLIINVIIGSILEPRILGRGLGLSPLIILLSLIFWGWLLGPLGMLLSVPLTVIIKIALDTDPNTKWLAIILSSGGDLKSIDTDKR</sequence>
<protein>
    <submittedName>
        <fullName evidence="7">Putative transport protein</fullName>
    </submittedName>
</protein>
<dbReference type="GO" id="GO:0055085">
    <property type="term" value="P:transmembrane transport"/>
    <property type="evidence" value="ECO:0007669"/>
    <property type="project" value="TreeGrafter"/>
</dbReference>
<comment type="similarity">
    <text evidence="2">Belongs to the autoinducer-2 exporter (AI-2E) (TC 2.A.86) family.</text>
</comment>
<dbReference type="AlphaFoldDB" id="A0A1W1BNI0"/>
<feature type="transmembrane region" description="Helical" evidence="6">
    <location>
        <begin position="142"/>
        <end position="161"/>
    </location>
</feature>
<feature type="transmembrane region" description="Helical" evidence="6">
    <location>
        <begin position="256"/>
        <end position="274"/>
    </location>
</feature>
<feature type="transmembrane region" description="Helical" evidence="6">
    <location>
        <begin position="196"/>
        <end position="224"/>
    </location>
</feature>
<dbReference type="EMBL" id="FPHC01000036">
    <property type="protein sequence ID" value="SFV55094.1"/>
    <property type="molecule type" value="Genomic_DNA"/>
</dbReference>
<keyword evidence="4 6" id="KW-1133">Transmembrane helix</keyword>
<organism evidence="7">
    <name type="scientific">hydrothermal vent metagenome</name>
    <dbReference type="NCBI Taxonomy" id="652676"/>
    <lineage>
        <taxon>unclassified sequences</taxon>
        <taxon>metagenomes</taxon>
        <taxon>ecological metagenomes</taxon>
    </lineage>
</organism>
<feature type="transmembrane region" description="Helical" evidence="6">
    <location>
        <begin position="63"/>
        <end position="81"/>
    </location>
</feature>
<name>A0A1W1BNI0_9ZZZZ</name>
<evidence type="ECO:0000313" key="7">
    <source>
        <dbReference type="EMBL" id="SFV55094.1"/>
    </source>
</evidence>
<feature type="transmembrane region" description="Helical" evidence="6">
    <location>
        <begin position="7"/>
        <end position="25"/>
    </location>
</feature>
<evidence type="ECO:0000256" key="3">
    <source>
        <dbReference type="ARBA" id="ARBA00022692"/>
    </source>
</evidence>
<keyword evidence="3 6" id="KW-0812">Transmembrane</keyword>
<evidence type="ECO:0000256" key="4">
    <source>
        <dbReference type="ARBA" id="ARBA00022989"/>
    </source>
</evidence>
<feature type="transmembrane region" description="Helical" evidence="6">
    <location>
        <begin position="230"/>
        <end position="249"/>
    </location>
</feature>